<name>A0A834FQC5_ORYME</name>
<dbReference type="AlphaFoldDB" id="A0A834FQC5"/>
<evidence type="ECO:0000313" key="3">
    <source>
        <dbReference type="Proteomes" id="UP000646548"/>
    </source>
</evidence>
<gene>
    <name evidence="2" type="ORF">FQA47_015460</name>
</gene>
<dbReference type="EMBL" id="WKFB01000027">
    <property type="protein sequence ID" value="KAF6738436.1"/>
    <property type="molecule type" value="Genomic_DNA"/>
</dbReference>
<accession>A0A834FQC5</accession>
<organism evidence="2 3">
    <name type="scientific">Oryzias melastigma</name>
    <name type="common">Marine medaka</name>
    <dbReference type="NCBI Taxonomy" id="30732"/>
    <lineage>
        <taxon>Eukaryota</taxon>
        <taxon>Metazoa</taxon>
        <taxon>Chordata</taxon>
        <taxon>Craniata</taxon>
        <taxon>Vertebrata</taxon>
        <taxon>Euteleostomi</taxon>
        <taxon>Actinopterygii</taxon>
        <taxon>Neopterygii</taxon>
        <taxon>Teleostei</taxon>
        <taxon>Neoteleostei</taxon>
        <taxon>Acanthomorphata</taxon>
        <taxon>Ovalentaria</taxon>
        <taxon>Atherinomorphae</taxon>
        <taxon>Beloniformes</taxon>
        <taxon>Adrianichthyidae</taxon>
        <taxon>Oryziinae</taxon>
        <taxon>Oryzias</taxon>
    </lineage>
</organism>
<reference evidence="2" key="1">
    <citation type="journal article" name="BMC Genomics">
        <title>Long-read sequencing and de novo genome assembly of marine medaka (Oryzias melastigma).</title>
        <authorList>
            <person name="Liang P."/>
            <person name="Saqib H.S.A."/>
            <person name="Ni X."/>
            <person name="Shen Y."/>
        </authorList>
    </citation>
    <scope>NUCLEOTIDE SEQUENCE</scope>
    <source>
        <strain evidence="2">Bigg-433</strain>
    </source>
</reference>
<feature type="region of interest" description="Disordered" evidence="1">
    <location>
        <begin position="14"/>
        <end position="61"/>
    </location>
</feature>
<protein>
    <submittedName>
        <fullName evidence="2">Uncharacterized protein</fullName>
    </submittedName>
</protein>
<sequence>MSVNKNDNMKSLIKLGVSLPPSGKKTKDFGMKRSSSRVRFSPVQSGGVPAPLRGPVLTEPPTCYMTEPEPGEQPLCRTRSSPTCRFWSRLSNRRRSCCLAGHAPTMKPNLPLFG</sequence>
<evidence type="ECO:0000256" key="1">
    <source>
        <dbReference type="SAM" id="MobiDB-lite"/>
    </source>
</evidence>
<comment type="caution">
    <text evidence="2">The sequence shown here is derived from an EMBL/GenBank/DDBJ whole genome shotgun (WGS) entry which is preliminary data.</text>
</comment>
<proteinExistence type="predicted"/>
<dbReference type="Proteomes" id="UP000646548">
    <property type="component" value="Unassembled WGS sequence"/>
</dbReference>
<evidence type="ECO:0000313" key="2">
    <source>
        <dbReference type="EMBL" id="KAF6738436.1"/>
    </source>
</evidence>